<feature type="transmembrane region" description="Helical" evidence="5">
    <location>
        <begin position="296"/>
        <end position="316"/>
    </location>
</feature>
<proteinExistence type="predicted"/>
<dbReference type="Proteomes" id="UP000299102">
    <property type="component" value="Unassembled WGS sequence"/>
</dbReference>
<keyword evidence="2 5" id="KW-0812">Transmembrane</keyword>
<evidence type="ECO:0000259" key="6">
    <source>
        <dbReference type="PROSITE" id="PS50850"/>
    </source>
</evidence>
<evidence type="ECO:0000313" key="7">
    <source>
        <dbReference type="EMBL" id="GBP09477.1"/>
    </source>
</evidence>
<dbReference type="Pfam" id="PF07690">
    <property type="entry name" value="MFS_1"/>
    <property type="match status" value="1"/>
</dbReference>
<organism evidence="7 8">
    <name type="scientific">Eumeta variegata</name>
    <name type="common">Bagworm moth</name>
    <name type="synonym">Eumeta japonica</name>
    <dbReference type="NCBI Taxonomy" id="151549"/>
    <lineage>
        <taxon>Eukaryota</taxon>
        <taxon>Metazoa</taxon>
        <taxon>Ecdysozoa</taxon>
        <taxon>Arthropoda</taxon>
        <taxon>Hexapoda</taxon>
        <taxon>Insecta</taxon>
        <taxon>Pterygota</taxon>
        <taxon>Neoptera</taxon>
        <taxon>Endopterygota</taxon>
        <taxon>Lepidoptera</taxon>
        <taxon>Glossata</taxon>
        <taxon>Ditrysia</taxon>
        <taxon>Tineoidea</taxon>
        <taxon>Psychidae</taxon>
        <taxon>Oiketicinae</taxon>
        <taxon>Eumeta</taxon>
    </lineage>
</organism>
<evidence type="ECO:0000313" key="8">
    <source>
        <dbReference type="Proteomes" id="UP000299102"/>
    </source>
</evidence>
<gene>
    <name evidence="7" type="primary">CarT</name>
    <name evidence="7" type="ORF">EVAR_76502_1</name>
</gene>
<dbReference type="EMBL" id="BGZK01000036">
    <property type="protein sequence ID" value="GBP09477.1"/>
    <property type="molecule type" value="Genomic_DNA"/>
</dbReference>
<evidence type="ECO:0000256" key="3">
    <source>
        <dbReference type="ARBA" id="ARBA00022989"/>
    </source>
</evidence>
<dbReference type="GO" id="GO:0022857">
    <property type="term" value="F:transmembrane transporter activity"/>
    <property type="evidence" value="ECO:0007669"/>
    <property type="project" value="InterPro"/>
</dbReference>
<feature type="domain" description="Major facilitator superfamily (MFS) profile" evidence="6">
    <location>
        <begin position="116"/>
        <end position="359"/>
    </location>
</feature>
<accession>A0A4C1T7Q7</accession>
<feature type="transmembrane region" description="Helical" evidence="5">
    <location>
        <begin position="270"/>
        <end position="289"/>
    </location>
</feature>
<dbReference type="PANTHER" id="PTHR24064">
    <property type="entry name" value="SOLUTE CARRIER FAMILY 22 MEMBER"/>
    <property type="match status" value="1"/>
</dbReference>
<feature type="transmembrane region" description="Helical" evidence="5">
    <location>
        <begin position="53"/>
        <end position="74"/>
    </location>
</feature>
<keyword evidence="8" id="KW-1185">Reference proteome</keyword>
<dbReference type="InterPro" id="IPR020846">
    <property type="entry name" value="MFS_dom"/>
</dbReference>
<dbReference type="InterPro" id="IPR011701">
    <property type="entry name" value="MFS"/>
</dbReference>
<protein>
    <submittedName>
        <fullName evidence="7">Carcinine transporter</fullName>
    </submittedName>
</protein>
<keyword evidence="3 5" id="KW-1133">Transmembrane helix</keyword>
<feature type="transmembrane region" description="Helical" evidence="5">
    <location>
        <begin position="233"/>
        <end position="258"/>
    </location>
</feature>
<dbReference type="STRING" id="151549.A0A4C1T7Q7"/>
<evidence type="ECO:0000256" key="4">
    <source>
        <dbReference type="ARBA" id="ARBA00023136"/>
    </source>
</evidence>
<dbReference type="Gene3D" id="1.20.1250.20">
    <property type="entry name" value="MFS general substrate transporter like domains"/>
    <property type="match status" value="1"/>
</dbReference>
<dbReference type="OrthoDB" id="6884957at2759"/>
<dbReference type="GO" id="GO:0016020">
    <property type="term" value="C:membrane"/>
    <property type="evidence" value="ECO:0007669"/>
    <property type="project" value="UniProtKB-SubCell"/>
</dbReference>
<dbReference type="AlphaFoldDB" id="A0A4C1T7Q7"/>
<sequence>MPDDVLKLDNKTDYRIDEDKENNMSTPEKTNGKIMEHVEFDELLPYAGEFGIYQIYLFIISLPFYMYGAFVYFVQLFMTEVPSGHWCWIPELANLTVVERRALAIPLDENSRYGYSQCTSYVANWTEVMNTGMKPDATWKISPCGNGWEFNITEIPYPTVGTDFEWVCEKDSYQATAQSIFFAGSVLGGFIIGWIADRYGRLPATVISCLIGSIGGIASVFTTNLAEFALTRFIMVICAVVARFAVNIACNVTIQWAAEMLPTEVRASGASVVHICGYIGTIISPYIVYLETMAHWLPLAVTSVLALTGAIIALILPETARKNLPQTFVEAECLEKSKKFWEIPCLKSETAEQGVGCSN</sequence>
<name>A0A4C1T7Q7_EUMVA</name>
<evidence type="ECO:0000256" key="2">
    <source>
        <dbReference type="ARBA" id="ARBA00022692"/>
    </source>
</evidence>
<dbReference type="SUPFAM" id="SSF103473">
    <property type="entry name" value="MFS general substrate transporter"/>
    <property type="match status" value="1"/>
</dbReference>
<dbReference type="InterPro" id="IPR036259">
    <property type="entry name" value="MFS_trans_sf"/>
</dbReference>
<feature type="transmembrane region" description="Helical" evidence="5">
    <location>
        <begin position="179"/>
        <end position="196"/>
    </location>
</feature>
<comment type="subcellular location">
    <subcellularLocation>
        <location evidence="1">Membrane</location>
        <topology evidence="1">Multi-pass membrane protein</topology>
    </subcellularLocation>
</comment>
<keyword evidence="4 5" id="KW-0472">Membrane</keyword>
<comment type="caution">
    <text evidence="7">The sequence shown here is derived from an EMBL/GenBank/DDBJ whole genome shotgun (WGS) entry which is preliminary data.</text>
</comment>
<evidence type="ECO:0000256" key="5">
    <source>
        <dbReference type="SAM" id="Phobius"/>
    </source>
</evidence>
<dbReference type="PROSITE" id="PS50850">
    <property type="entry name" value="MFS"/>
    <property type="match status" value="1"/>
</dbReference>
<evidence type="ECO:0000256" key="1">
    <source>
        <dbReference type="ARBA" id="ARBA00004141"/>
    </source>
</evidence>
<reference evidence="7 8" key="1">
    <citation type="journal article" date="2019" name="Commun. Biol.">
        <title>The bagworm genome reveals a unique fibroin gene that provides high tensile strength.</title>
        <authorList>
            <person name="Kono N."/>
            <person name="Nakamura H."/>
            <person name="Ohtoshi R."/>
            <person name="Tomita M."/>
            <person name="Numata K."/>
            <person name="Arakawa K."/>
        </authorList>
    </citation>
    <scope>NUCLEOTIDE SEQUENCE [LARGE SCALE GENOMIC DNA]</scope>
</reference>